<keyword evidence="1" id="KW-0472">Membrane</keyword>
<feature type="transmembrane region" description="Helical" evidence="1">
    <location>
        <begin position="59"/>
        <end position="87"/>
    </location>
</feature>
<organism evidence="2 3">
    <name type="scientific">Anaerosolibacter carboniphilus</name>
    <dbReference type="NCBI Taxonomy" id="1417629"/>
    <lineage>
        <taxon>Bacteria</taxon>
        <taxon>Bacillati</taxon>
        <taxon>Bacillota</taxon>
        <taxon>Clostridia</taxon>
        <taxon>Peptostreptococcales</taxon>
        <taxon>Thermotaleaceae</taxon>
        <taxon>Anaerosolibacter</taxon>
    </lineage>
</organism>
<feature type="transmembrane region" description="Helical" evidence="1">
    <location>
        <begin position="93"/>
        <end position="113"/>
    </location>
</feature>
<dbReference type="Pfam" id="PF04020">
    <property type="entry name" value="Phage_holin_4_2"/>
    <property type="match status" value="1"/>
</dbReference>
<proteinExistence type="predicted"/>
<dbReference type="EMBL" id="JACHEN010000011">
    <property type="protein sequence ID" value="MBB6216032.1"/>
    <property type="molecule type" value="Genomic_DNA"/>
</dbReference>
<keyword evidence="1" id="KW-1133">Transmembrane helix</keyword>
<gene>
    <name evidence="2" type="ORF">HNQ80_002123</name>
</gene>
<accession>A0A841KYQ6</accession>
<keyword evidence="3" id="KW-1185">Reference proteome</keyword>
<evidence type="ECO:0000313" key="3">
    <source>
        <dbReference type="Proteomes" id="UP000579281"/>
    </source>
</evidence>
<dbReference type="RefSeq" id="WP_184310570.1">
    <property type="nucleotide sequence ID" value="NZ_JACHEN010000011.1"/>
</dbReference>
<evidence type="ECO:0000256" key="1">
    <source>
        <dbReference type="SAM" id="Phobius"/>
    </source>
</evidence>
<evidence type="ECO:0000313" key="2">
    <source>
        <dbReference type="EMBL" id="MBB6216032.1"/>
    </source>
</evidence>
<dbReference type="Proteomes" id="UP000579281">
    <property type="component" value="Unassembled WGS sequence"/>
</dbReference>
<sequence>MTKFLLRWIASAASIYITAALFENIYITGFAAAMIAAVILGIANMIVKPIIIVFTLPINILTLGLFTLVINGIVLKMTAGFVGGFMIDGLTTAILASIVLSIVHMLLSGILGVKKD</sequence>
<comment type="caution">
    <text evidence="2">The sequence shown here is derived from an EMBL/GenBank/DDBJ whole genome shotgun (WGS) entry which is preliminary data.</text>
</comment>
<dbReference type="AlphaFoldDB" id="A0A841KYQ6"/>
<keyword evidence="1" id="KW-0812">Transmembrane</keyword>
<protein>
    <submittedName>
        <fullName evidence="2">Putative membrane protein</fullName>
    </submittedName>
</protein>
<feature type="transmembrane region" description="Helical" evidence="1">
    <location>
        <begin position="29"/>
        <end position="47"/>
    </location>
</feature>
<dbReference type="InterPro" id="IPR007165">
    <property type="entry name" value="Phage_holin_4_2"/>
</dbReference>
<name>A0A841KYQ6_9FIRM</name>
<dbReference type="PANTHER" id="PTHR37309">
    <property type="entry name" value="SLR0284 PROTEIN"/>
    <property type="match status" value="1"/>
</dbReference>
<dbReference type="PANTHER" id="PTHR37309:SF1">
    <property type="entry name" value="SLR0284 PROTEIN"/>
    <property type="match status" value="1"/>
</dbReference>
<reference evidence="2 3" key="1">
    <citation type="submission" date="2020-08" db="EMBL/GenBank/DDBJ databases">
        <title>Genomic Encyclopedia of Type Strains, Phase IV (KMG-IV): sequencing the most valuable type-strain genomes for metagenomic binning, comparative biology and taxonomic classification.</title>
        <authorList>
            <person name="Goeker M."/>
        </authorList>
    </citation>
    <scope>NUCLEOTIDE SEQUENCE [LARGE SCALE GENOMIC DNA]</scope>
    <source>
        <strain evidence="2 3">DSM 103526</strain>
    </source>
</reference>